<dbReference type="Pfam" id="PF21104">
    <property type="entry name" value="Glyco_hydro_78_N"/>
    <property type="match status" value="1"/>
</dbReference>
<organism evidence="3">
    <name type="scientific">Paenibacillus sp. OTK</name>
    <dbReference type="NCBI Taxonomy" id="1230468"/>
    <lineage>
        <taxon>Bacteria</taxon>
        <taxon>Bacillati</taxon>
        <taxon>Bacillota</taxon>
        <taxon>Bacilli</taxon>
        <taxon>Bacillales</taxon>
        <taxon>Paenibacillaceae</taxon>
        <taxon>Paenibacillus</taxon>
    </lineage>
</organism>
<dbReference type="AlphaFoldDB" id="M5A8H4"/>
<evidence type="ECO:0000259" key="2">
    <source>
        <dbReference type="Pfam" id="PF21104"/>
    </source>
</evidence>
<sequence length="517" mass="59245">MGMSIRVDWVEKAERLTPALHEQIVYPQRIVSIEKDEEAFQGWRVHSLEEAGALHEKSFGKGDSFTLDFGDHQVGYIALTVKATGSPPDAPLRLKLVFGETPAEIAEEFEQYDGWLSRSWLQDEIVNIDVLPNKSELPRRYTFRYLKVTVIDSSRKYQASFADIRLYNRFLRRDLSKVEPLPSSLPEDLRQMDRIAVRTLQNCMQTVFEDGPKRDRRLWIGDLRLQALANYVTFGHKELVKRCLDPFAGLPLVGGATGACVFEKPEPHVDDTYFFDYSLFFRRRLPDYYVATEDGDALRELWPLAWEQVELALLKVGDDGIVDDNAASASFIDWHSSLDKQAAAQGVLIYCLKRTRRLALVLGNKSTAAKLAEQIMQLSHSAVSRLYDEEKGLFVSGKERQISWASQVWLALAEVLDQEGNRRLLDRLFAVSPDIRPNTPYMHHHLVDALFAAGDHEKAIAHLRAYWGEMMKDGADTFWEVYSLEDKRLSPYGSHLVNSYCHAWSCTPTYFIRQYLI</sequence>
<evidence type="ECO:0000313" key="3">
    <source>
        <dbReference type="EMBL" id="BAN04699.1"/>
    </source>
</evidence>
<dbReference type="EMBL" id="AB749545">
    <property type="protein sequence ID" value="BAN04699.1"/>
    <property type="molecule type" value="Genomic_DNA"/>
</dbReference>
<dbReference type="PANTHER" id="PTHR34987">
    <property type="entry name" value="C, PUTATIVE (AFU_ORTHOLOGUE AFUA_3G02880)-RELATED"/>
    <property type="match status" value="1"/>
</dbReference>
<dbReference type="SUPFAM" id="SSF48208">
    <property type="entry name" value="Six-hairpin glycosidases"/>
    <property type="match status" value="1"/>
</dbReference>
<reference evidence="3" key="1">
    <citation type="submission" date="2012-09" db="EMBL/GenBank/DDBJ databases">
        <title>Molecular identification of rhamnosidase of Paenibacillus sp. OTK, responsible for acetan utilization.</title>
        <authorList>
            <person name="Abe N."/>
            <person name="Haruta Y."/>
            <person name="Hayashi A."/>
            <person name="Kaneko J."/>
            <person name="Abe K."/>
        </authorList>
    </citation>
    <scope>NUCLEOTIDE SEQUENCE</scope>
    <source>
        <strain evidence="3">OTK</strain>
    </source>
</reference>
<name>M5A8H4_9BACL</name>
<dbReference type="InterPro" id="IPR049164">
    <property type="entry name" value="Glyco_hydro_78_N"/>
</dbReference>
<dbReference type="PANTHER" id="PTHR34987:SF2">
    <property type="entry name" value="B, PUTATIVE (AFU_ORTHOLOGUE AFUA_7G05040)-RELATED"/>
    <property type="match status" value="1"/>
</dbReference>
<accession>M5A8H4</accession>
<feature type="domain" description="Glycosyl hydrolase family 78 alpha-rhamnosidase N-terminal" evidence="2">
    <location>
        <begin position="27"/>
        <end position="166"/>
    </location>
</feature>
<evidence type="ECO:0000259" key="1">
    <source>
        <dbReference type="Pfam" id="PF17389"/>
    </source>
</evidence>
<dbReference type="InterPro" id="IPR008928">
    <property type="entry name" value="6-hairpin_glycosidase_sf"/>
</dbReference>
<dbReference type="Gene3D" id="1.50.10.10">
    <property type="match status" value="1"/>
</dbReference>
<dbReference type="InterPro" id="IPR012341">
    <property type="entry name" value="6hp_glycosidase-like_sf"/>
</dbReference>
<protein>
    <submittedName>
        <fullName evidence="3">Rhamnosidase C</fullName>
    </submittedName>
</protein>
<dbReference type="Pfam" id="PF17389">
    <property type="entry name" value="Bac_rhamnosid6H"/>
    <property type="match status" value="1"/>
</dbReference>
<dbReference type="GO" id="GO:0005975">
    <property type="term" value="P:carbohydrate metabolic process"/>
    <property type="evidence" value="ECO:0007669"/>
    <property type="project" value="InterPro"/>
</dbReference>
<feature type="domain" description="Alpha-L-rhamnosidase six-hairpin glycosidase" evidence="1">
    <location>
        <begin position="188"/>
        <end position="515"/>
    </location>
</feature>
<dbReference type="InterPro" id="IPR035396">
    <property type="entry name" value="Bac_rhamnosid6H"/>
</dbReference>
<proteinExistence type="predicted"/>
<gene>
    <name evidence="3" type="primary">rhaC</name>
</gene>